<dbReference type="GO" id="GO:0016787">
    <property type="term" value="F:hydrolase activity"/>
    <property type="evidence" value="ECO:0007669"/>
    <property type="project" value="UniProtKB-KW"/>
</dbReference>
<reference evidence="3" key="1">
    <citation type="journal article" date="2019" name="Int. J. Syst. Evol. Microbiol.">
        <title>The Global Catalogue of Microorganisms (GCM) 10K type strain sequencing project: providing services to taxonomists for standard genome sequencing and annotation.</title>
        <authorList>
            <consortium name="The Broad Institute Genomics Platform"/>
            <consortium name="The Broad Institute Genome Sequencing Center for Infectious Disease"/>
            <person name="Wu L."/>
            <person name="Ma J."/>
        </authorList>
    </citation>
    <scope>NUCLEOTIDE SEQUENCE [LARGE SCALE GENOMIC DNA]</scope>
    <source>
        <strain evidence="3">CCUG 49560</strain>
    </source>
</reference>
<dbReference type="Pfam" id="PF00144">
    <property type="entry name" value="Beta-lactamase"/>
    <property type="match status" value="1"/>
</dbReference>
<dbReference type="EMBL" id="JBHSFN010000021">
    <property type="protein sequence ID" value="MFC4590278.1"/>
    <property type="molecule type" value="Genomic_DNA"/>
</dbReference>
<proteinExistence type="predicted"/>
<name>A0ABV9EN64_9ACTN</name>
<protein>
    <submittedName>
        <fullName evidence="2">Serine hydrolase domain-containing protein</fullName>
        <ecNumber evidence="2">3.-.-.-</ecNumber>
    </submittedName>
</protein>
<dbReference type="InterPro" id="IPR050491">
    <property type="entry name" value="AmpC-like"/>
</dbReference>
<dbReference type="InterPro" id="IPR012338">
    <property type="entry name" value="Beta-lactam/transpept-like"/>
</dbReference>
<dbReference type="RefSeq" id="WP_262843250.1">
    <property type="nucleotide sequence ID" value="NZ_JANZYP010000016.1"/>
</dbReference>
<dbReference type="Proteomes" id="UP001595891">
    <property type="component" value="Unassembled WGS sequence"/>
</dbReference>
<evidence type="ECO:0000313" key="3">
    <source>
        <dbReference type="Proteomes" id="UP001595891"/>
    </source>
</evidence>
<gene>
    <name evidence="2" type="ORF">ACFO8L_29585</name>
</gene>
<keyword evidence="2" id="KW-0378">Hydrolase</keyword>
<accession>A0ABV9EN64</accession>
<evidence type="ECO:0000313" key="2">
    <source>
        <dbReference type="EMBL" id="MFC4590278.1"/>
    </source>
</evidence>
<keyword evidence="3" id="KW-1185">Reference proteome</keyword>
<sequence>MTFSDQDRPELQKIIEEVVDSGITGLTLRVHDERGEWVGSAGVRELGETAKPPADGHVRIGSNTKTFTATVVLRLVAEGVIKLDDPADDHLPGFGLDRRITVRMLLQHTSGVFNFTGEYYDDGTFAPGIPATTAGQEWVDGRFTTYLPEELVRLALSKPARFAPGTDWSYSNTNYVLLRLLIEKVTGRPVAEELRRLVLGPLGLSGTVAPTTQPEIPEPYAHAYYRYEEAGEQKIVDVTRQNPSWISSGGDMISTTQDLHTFISALLGGKLLPAPLLAEMCTPHPVAGYGLGVFVQEAGENGGTVITHNGGMAGHGALMYSTPDGRKTLTATLNYVDDATLSLAEAFQKATQRLVEEVFGGGQTAPTG</sequence>
<organism evidence="2 3">
    <name type="scientific">Sphaerisporangium corydalis</name>
    <dbReference type="NCBI Taxonomy" id="1441875"/>
    <lineage>
        <taxon>Bacteria</taxon>
        <taxon>Bacillati</taxon>
        <taxon>Actinomycetota</taxon>
        <taxon>Actinomycetes</taxon>
        <taxon>Streptosporangiales</taxon>
        <taxon>Streptosporangiaceae</taxon>
        <taxon>Sphaerisporangium</taxon>
    </lineage>
</organism>
<dbReference type="InterPro" id="IPR001466">
    <property type="entry name" value="Beta-lactam-related"/>
</dbReference>
<dbReference type="PANTHER" id="PTHR46825">
    <property type="entry name" value="D-ALANYL-D-ALANINE-CARBOXYPEPTIDASE/ENDOPEPTIDASE AMPH"/>
    <property type="match status" value="1"/>
</dbReference>
<dbReference type="PANTHER" id="PTHR46825:SF7">
    <property type="entry name" value="D-ALANYL-D-ALANINE CARBOXYPEPTIDASE"/>
    <property type="match status" value="1"/>
</dbReference>
<feature type="domain" description="Beta-lactamase-related" evidence="1">
    <location>
        <begin position="12"/>
        <end position="337"/>
    </location>
</feature>
<comment type="caution">
    <text evidence="2">The sequence shown here is derived from an EMBL/GenBank/DDBJ whole genome shotgun (WGS) entry which is preliminary data.</text>
</comment>
<evidence type="ECO:0000259" key="1">
    <source>
        <dbReference type="Pfam" id="PF00144"/>
    </source>
</evidence>
<dbReference type="SUPFAM" id="SSF56601">
    <property type="entry name" value="beta-lactamase/transpeptidase-like"/>
    <property type="match status" value="1"/>
</dbReference>
<dbReference type="Gene3D" id="3.40.710.10">
    <property type="entry name" value="DD-peptidase/beta-lactamase superfamily"/>
    <property type="match status" value="1"/>
</dbReference>
<dbReference type="EC" id="3.-.-.-" evidence="2"/>